<comment type="caution">
    <text evidence="2">The sequence shown here is derived from an EMBL/GenBank/DDBJ whole genome shotgun (WGS) entry which is preliminary data.</text>
</comment>
<feature type="region of interest" description="Disordered" evidence="1">
    <location>
        <begin position="949"/>
        <end position="971"/>
    </location>
</feature>
<feature type="compositionally biased region" description="Polar residues" evidence="1">
    <location>
        <begin position="209"/>
        <end position="226"/>
    </location>
</feature>
<dbReference type="EMBL" id="BLBS01000020">
    <property type="protein sequence ID" value="GET87418.1"/>
    <property type="molecule type" value="Genomic_DNA"/>
</dbReference>
<feature type="compositionally biased region" description="Basic and acidic residues" evidence="1">
    <location>
        <begin position="949"/>
        <end position="963"/>
    </location>
</feature>
<feature type="compositionally biased region" description="Polar residues" evidence="1">
    <location>
        <begin position="71"/>
        <end position="81"/>
    </location>
</feature>
<dbReference type="OrthoDB" id="267244at2759"/>
<gene>
    <name evidence="2" type="ORF">LtaPh_1605800</name>
</gene>
<evidence type="ECO:0000313" key="2">
    <source>
        <dbReference type="EMBL" id="GET87418.1"/>
    </source>
</evidence>
<proteinExistence type="predicted"/>
<feature type="region of interest" description="Disordered" evidence="1">
    <location>
        <begin position="209"/>
        <end position="268"/>
    </location>
</feature>
<feature type="region of interest" description="Disordered" evidence="1">
    <location>
        <begin position="60"/>
        <end position="81"/>
    </location>
</feature>
<dbReference type="VEuPathDB" id="TriTrypDB:LtaPh_1605800"/>
<reference evidence="2" key="1">
    <citation type="submission" date="2019-11" db="EMBL/GenBank/DDBJ databases">
        <title>Leishmania tarentolae CDS.</title>
        <authorList>
            <person name="Goto Y."/>
            <person name="Yamagishi J."/>
        </authorList>
    </citation>
    <scope>NUCLEOTIDE SEQUENCE [LARGE SCALE GENOMIC DNA]</scope>
    <source>
        <strain evidence="2">Parrot Tar II</strain>
    </source>
</reference>
<feature type="region of interest" description="Disordered" evidence="1">
    <location>
        <begin position="548"/>
        <end position="568"/>
    </location>
</feature>
<sequence length="1136" mass="117713">MSGRRVADTAVTHSGELVEALLHVFHPLLLCVSDALTTAAAVTPLEVAAGVGVADGRPQGTASLLPGAETGASTATTPTLSTQDAAGAQLITETTSSMAPECAASASSPLILDSAKGAPPPPADTTSVFCAAEEAEVRASEDNSGSDTKAARQRPPTSLEQDKLRRTGRASDGGHRDGGDGVDSDVAKAPTAAPCCVAQKGSIATCLQSSTSSLPNPTSVSSTLVPATSDKAPATSPRKRSRLPQSHSATARVKRETTAKVSVEPLPHSATPPPYTTLPFCFTVPNAVLWEAVAALAEAVLIDGACFSWLQGEVQRRTDAEPQHGKGPLGAKTGLSFSSPARVLADALLNFGHSSVAAAHMRWRELAVSSKDGTGLTGNGSLEPSEVSSSESSVFSALPAELQDNIFTAVSVALIRAATVQTAQLLSPLCVAHLDGAGLTQKGGGTAGPQQDVSAPAQSRGIFPCLSEPPRTAARVAPLDDSSAAVPPLQAADGGLCTTGGPFFLWQQWAEQGVTGGAEGFTDATGAPLTFRMVQEKVKQHNRRTLQAQQMQQSRPAPMSATVSRSPATMSPASAALVAPRASGPRGDVYLATTTGAPFTTAAAGQPPSRVAESPLALRVRQAEEQDLSCFYVQVNTSGPDAAPRGEATAASTRITAGRSSEFTLQVLCSALASFMTDDVPASTLHDGANQGMNGFVDGGAAAGSTDTAPCARRVKKERGDESSTPHWLAGDARCCLVRQWCAGLEQLACITSSTSTWNSTSWRTAQRPRHSNFARSAASLFAYLRDSSVNPQLALLADYALGTGKGSSASSRAPHPSPREIRDAHAAAAGTAAATVSTAAHQLPWATAQWSVRPVVDVEEVDHVAGPPTRSKEHHRAHVQGVTVLPLLPTDTASDAYPLTRPTSSALIDTDSPEKELPELLKMHADQAASASPRLMPAVEWLRLSEAHGHPSESDQSEDGHGKPPSPRLPLTQVVERSTAALFHRALAPHTAGRQDDARISTDVVNPLEEVGTVLATLDAVCAGRTLVDSSAWRYGRNRMNVAAVSSIRLAVPQSENGGTAEQRKDAGTGHGSLTETHGSPLGLSTERAALQSAEEGPFTVPVPVCSAWQPLGLYCHESGVLHVVDGATYALEID</sequence>
<keyword evidence="3" id="KW-1185">Reference proteome</keyword>
<name>A0A640KDP0_LEITA</name>
<organism evidence="2 3">
    <name type="scientific">Leishmania tarentolae</name>
    <name type="common">Sauroleishmania tarentolae</name>
    <dbReference type="NCBI Taxonomy" id="5689"/>
    <lineage>
        <taxon>Eukaryota</taxon>
        <taxon>Discoba</taxon>
        <taxon>Euglenozoa</taxon>
        <taxon>Kinetoplastea</taxon>
        <taxon>Metakinetoplastina</taxon>
        <taxon>Trypanosomatida</taxon>
        <taxon>Trypanosomatidae</taxon>
        <taxon>Leishmaniinae</taxon>
        <taxon>Leishmania</taxon>
        <taxon>lizard Leishmania</taxon>
    </lineage>
</organism>
<feature type="region of interest" description="Disordered" evidence="1">
    <location>
        <begin position="1055"/>
        <end position="1083"/>
    </location>
</feature>
<accession>A0A640KDP0</accession>
<evidence type="ECO:0000313" key="3">
    <source>
        <dbReference type="Proteomes" id="UP000419144"/>
    </source>
</evidence>
<dbReference type="AlphaFoldDB" id="A0A640KDP0"/>
<evidence type="ECO:0000256" key="1">
    <source>
        <dbReference type="SAM" id="MobiDB-lite"/>
    </source>
</evidence>
<protein>
    <submittedName>
        <fullName evidence="2">Uncharacterized protein</fullName>
    </submittedName>
</protein>
<dbReference type="Proteomes" id="UP000419144">
    <property type="component" value="Unassembled WGS sequence"/>
</dbReference>
<feature type="region of interest" description="Disordered" evidence="1">
    <location>
        <begin position="136"/>
        <end position="186"/>
    </location>
</feature>